<feature type="region of interest" description="Disordered" evidence="4">
    <location>
        <begin position="807"/>
        <end position="827"/>
    </location>
</feature>
<dbReference type="InterPro" id="IPR013103">
    <property type="entry name" value="RVT_2"/>
</dbReference>
<dbReference type="InterPro" id="IPR043502">
    <property type="entry name" value="DNA/RNA_pol_sf"/>
</dbReference>
<sequence>MESLNPQVVGAEKLPILNPNKFDLWKIRIEQYFFMTDYSLWEVILNGDSPPPTRIVDGVVQIVAPATAEQNLSDVVIYSFFASQSNSPQLDNEDLKQIDPGDLEEMELKWQRGHFAKECRSPKDNRNKKTTRRTVPTEVSTSNALVTRCDAVGGYDWSFQADEELANYALTAYTSSGSSSSSGLDNEVALCSKACSKAYATLQTYYDNLTVEFIKSQLDVLLYKTGLESVEARLVVYQKNETVFEEDIKLLKIDVMLKDNALAELKKKFEKAEKERNDLKLTLDKFQTSLKNLSKLLESQNERYKPSEGYHAVPPSYIGAFLPPKPNLVFTDDPNASESVVNVFNVESSTNKLSKDMSQTHRPAALIIEDWIADSEDETKTESAPKQREPRQTIKSLEVTRSTGIIKPVLFVEASTISLKIVIIMKNKWSSLVSLNAARPVPTAVTQSSMKSTWPVKHVFHMEHSPVRRTINPRTTTKNSNFNKNVTTVKVNVVHGNKDNAEKASTYWCENQNQALKDKGVIDSGCSRHMTGNIYFLSDFEEINRGYVAFGGNELKFNLFSVSQMCDKKNIVLFTDTECVILSSDYKPPDENHVLLRVPRENNMYNVDLNNVVSSGGLTCLFAKATLDESNLWHRRLGHINFKTMNKLVKCNLVRGLPSKIFDNNHTCVACQKGKQHKASYKSKPISSISQPLQRTPQQNGVAERKNRTIIEAARTMLADSLLPIPFWVEAVNTACYVQNRADEGFLVGYSVNSKAVRVFNIRTKIFQETLHISFLENKPNVAGIGPKWLFDIYTLTMSINYQPVVAGNQPNDNEGIKENLDADPLNTDDDVADDAFVVKENEHDVHVSSNGSDKTDNKKHDEKAKRDDKGKSLIDSLTGVRDLRAKFEEFSFNSINRVNVVSAPVNAAEPSPPNSTNSFNTASPSINAGSPNFGIARKSSFVDPSQYPDDPDMHELEDIVYSDDEEDFGIEADLSNLETNIPVSLIPTTRVHKDHLVNQIIGDLNSAPQTRKEPKRVLQALKDPSWIEAMQEELLQFKLQKIWVLVDLPKGKRAIGSKWVFRNKKDERGIVIRNKARLVAQGHNQEEGIDYDEVFSPVARIEAIRLFLAYVSFMGFIVYQMDVKSVFLYETIKEEVYVCQPLGFKDPDYPDKIYKVVKALYGLHHAPRAWYETLANYLLENVQFYVDDIIFGSTNKELCKAFEKLTKDKFQMSSMGELTFFLGLQVKQKDDGIFISQDKYVAKILRKFGFTYVKSSSIPIETEKPLLKDPDGEDVDVHIYRCCCSLNVARSQVNAVEDTSEGFDQIVDFLNAHTIKYALVVNPTIYVSCIKQFWATAIVKKVNDVVQLRSLIDGKNVVVSEAIIRRDLHLDDVDGVECLPNEEIFEELARMGYEKPPPKLTFYKAFFSAQWNMVRNVDSPSKFLMYPHFLQVVLDNQVDDMTTHNTRYTSLALTQKVFANMRRVGKGFSCVETPLFASMLVQPQPQAEEEVEIPIAPAPPSTTTEKESKEARKEKEVKVFRVKKAEKGGEENRAIDANEGITLVDVDTDNEVVVMDVESQRRLNQEDVNATSKGVSVVGTPELVSAAEPTVFDDEDVTMTMAQTLNKLKAKKAKLLDEQIAQKLHDEEV</sequence>
<feature type="domain" description="GAG-pre-integrase" evidence="6">
    <location>
        <begin position="603"/>
        <end position="676"/>
    </location>
</feature>
<feature type="domain" description="Reverse transcriptase Ty1/copia-type" evidence="5">
    <location>
        <begin position="1042"/>
        <end position="1181"/>
    </location>
</feature>
<feature type="region of interest" description="Disordered" evidence="4">
    <location>
        <begin position="1491"/>
        <end position="1514"/>
    </location>
</feature>
<dbReference type="InterPro" id="IPR012337">
    <property type="entry name" value="RNaseH-like_sf"/>
</dbReference>
<feature type="region of interest" description="Disordered" evidence="4">
    <location>
        <begin position="843"/>
        <end position="870"/>
    </location>
</feature>
<dbReference type="InterPro" id="IPR025724">
    <property type="entry name" value="GAG-pre-integrase_dom"/>
</dbReference>
<keyword evidence="3" id="KW-0175">Coiled coil</keyword>
<dbReference type="Gene3D" id="3.30.420.10">
    <property type="entry name" value="Ribonuclease H-like superfamily/Ribonuclease H"/>
    <property type="match status" value="1"/>
</dbReference>
<evidence type="ECO:0000256" key="3">
    <source>
        <dbReference type="SAM" id="Coils"/>
    </source>
</evidence>
<dbReference type="Pfam" id="PF13976">
    <property type="entry name" value="gag_pre-integrs"/>
    <property type="match status" value="1"/>
</dbReference>
<protein>
    <submittedName>
        <fullName evidence="7">Uncharacterized protein</fullName>
    </submittedName>
</protein>
<evidence type="ECO:0000313" key="7">
    <source>
        <dbReference type="EMBL" id="GEU33438.1"/>
    </source>
</evidence>
<dbReference type="SUPFAM" id="SSF53098">
    <property type="entry name" value="Ribonuclease H-like"/>
    <property type="match status" value="1"/>
</dbReference>
<organism evidence="7">
    <name type="scientific">Tanacetum cinerariifolium</name>
    <name type="common">Dalmatian daisy</name>
    <name type="synonym">Chrysanthemum cinerariifolium</name>
    <dbReference type="NCBI Taxonomy" id="118510"/>
    <lineage>
        <taxon>Eukaryota</taxon>
        <taxon>Viridiplantae</taxon>
        <taxon>Streptophyta</taxon>
        <taxon>Embryophyta</taxon>
        <taxon>Tracheophyta</taxon>
        <taxon>Spermatophyta</taxon>
        <taxon>Magnoliopsida</taxon>
        <taxon>eudicotyledons</taxon>
        <taxon>Gunneridae</taxon>
        <taxon>Pentapetalae</taxon>
        <taxon>asterids</taxon>
        <taxon>campanulids</taxon>
        <taxon>Asterales</taxon>
        <taxon>Asteraceae</taxon>
        <taxon>Asteroideae</taxon>
        <taxon>Anthemideae</taxon>
        <taxon>Anthemidinae</taxon>
        <taxon>Tanacetum</taxon>
    </lineage>
</organism>
<feature type="compositionally biased region" description="Basic and acidic residues" evidence="4">
    <location>
        <begin position="854"/>
        <end position="870"/>
    </location>
</feature>
<evidence type="ECO:0000259" key="6">
    <source>
        <dbReference type="Pfam" id="PF13976"/>
    </source>
</evidence>
<feature type="domain" description="Reverse transcriptase Ty1/copia-type" evidence="5">
    <location>
        <begin position="1183"/>
        <end position="1262"/>
    </location>
</feature>
<evidence type="ECO:0000256" key="2">
    <source>
        <dbReference type="ARBA" id="ARBA00022801"/>
    </source>
</evidence>
<evidence type="ECO:0000256" key="4">
    <source>
        <dbReference type="SAM" id="MobiDB-lite"/>
    </source>
</evidence>
<dbReference type="InterPro" id="IPR036397">
    <property type="entry name" value="RNaseH_sf"/>
</dbReference>
<dbReference type="PANTHER" id="PTHR42648:SF32">
    <property type="entry name" value="RIBONUCLEASE H-LIKE DOMAIN, GAG-PRE-INTEGRASE DOMAIN PROTEIN-RELATED"/>
    <property type="match status" value="1"/>
</dbReference>
<dbReference type="SUPFAM" id="SSF56672">
    <property type="entry name" value="DNA/RNA polymerases"/>
    <property type="match status" value="1"/>
</dbReference>
<dbReference type="GO" id="GO:0046872">
    <property type="term" value="F:metal ion binding"/>
    <property type="evidence" value="ECO:0007669"/>
    <property type="project" value="UniProtKB-KW"/>
</dbReference>
<dbReference type="GO" id="GO:0003676">
    <property type="term" value="F:nucleic acid binding"/>
    <property type="evidence" value="ECO:0007669"/>
    <property type="project" value="InterPro"/>
</dbReference>
<evidence type="ECO:0000256" key="1">
    <source>
        <dbReference type="ARBA" id="ARBA00022723"/>
    </source>
</evidence>
<keyword evidence="2" id="KW-0378">Hydrolase</keyword>
<feature type="compositionally biased region" description="Basic and acidic residues" evidence="4">
    <location>
        <begin position="1505"/>
        <end position="1514"/>
    </location>
</feature>
<name>A0A6L2J8W9_TANCI</name>
<dbReference type="PANTHER" id="PTHR42648">
    <property type="entry name" value="TRANSPOSASE, PUTATIVE-RELATED"/>
    <property type="match status" value="1"/>
</dbReference>
<keyword evidence="1" id="KW-0479">Metal-binding</keyword>
<feature type="coiled-coil region" evidence="3">
    <location>
        <begin position="255"/>
        <end position="303"/>
    </location>
</feature>
<evidence type="ECO:0000259" key="5">
    <source>
        <dbReference type="Pfam" id="PF07727"/>
    </source>
</evidence>
<dbReference type="InterPro" id="IPR039537">
    <property type="entry name" value="Retrotran_Ty1/copia-like"/>
</dbReference>
<dbReference type="EMBL" id="BKCJ010000464">
    <property type="protein sequence ID" value="GEU33438.1"/>
    <property type="molecule type" value="Genomic_DNA"/>
</dbReference>
<comment type="caution">
    <text evidence="7">The sequence shown here is derived from an EMBL/GenBank/DDBJ whole genome shotgun (WGS) entry which is preliminary data.</text>
</comment>
<dbReference type="Pfam" id="PF07727">
    <property type="entry name" value="RVT_2"/>
    <property type="match status" value="2"/>
</dbReference>
<gene>
    <name evidence="7" type="ORF">Tci_005416</name>
</gene>
<proteinExistence type="predicted"/>
<reference evidence="7" key="1">
    <citation type="journal article" date="2019" name="Sci. Rep.">
        <title>Draft genome of Tanacetum cinerariifolium, the natural source of mosquito coil.</title>
        <authorList>
            <person name="Yamashiro T."/>
            <person name="Shiraishi A."/>
            <person name="Satake H."/>
            <person name="Nakayama K."/>
        </authorList>
    </citation>
    <scope>NUCLEOTIDE SEQUENCE</scope>
</reference>
<dbReference type="GO" id="GO:0016787">
    <property type="term" value="F:hydrolase activity"/>
    <property type="evidence" value="ECO:0007669"/>
    <property type="project" value="UniProtKB-KW"/>
</dbReference>
<accession>A0A6L2J8W9</accession>